<dbReference type="Gene3D" id="1.20.120.1780">
    <property type="entry name" value="UbiA prenyltransferase"/>
    <property type="match status" value="1"/>
</dbReference>
<evidence type="ECO:0000313" key="13">
    <source>
        <dbReference type="Proteomes" id="UP000238326"/>
    </source>
</evidence>
<feature type="transmembrane region" description="Helical" evidence="11">
    <location>
        <begin position="289"/>
        <end position="309"/>
    </location>
</feature>
<evidence type="ECO:0000256" key="4">
    <source>
        <dbReference type="ARBA" id="ARBA00022475"/>
    </source>
</evidence>
<dbReference type="RefSeq" id="WP_105728733.1">
    <property type="nucleotide sequence ID" value="NZ_PVLR01000012.1"/>
</dbReference>
<dbReference type="InterPro" id="IPR044878">
    <property type="entry name" value="UbiA_sf"/>
</dbReference>
<comment type="catalytic activity">
    <reaction evidence="11">
        <text>all-trans-octaprenyl diphosphate + 4-hydroxybenzoate = 4-hydroxy-3-(all-trans-octaprenyl)benzoate + diphosphate</text>
        <dbReference type="Rhea" id="RHEA:27782"/>
        <dbReference type="ChEBI" id="CHEBI:1617"/>
        <dbReference type="ChEBI" id="CHEBI:17879"/>
        <dbReference type="ChEBI" id="CHEBI:33019"/>
        <dbReference type="ChEBI" id="CHEBI:57711"/>
        <dbReference type="EC" id="2.5.1.39"/>
    </reaction>
</comment>
<evidence type="ECO:0000256" key="3">
    <source>
        <dbReference type="ARBA" id="ARBA00005985"/>
    </source>
</evidence>
<dbReference type="GO" id="GO:0005886">
    <property type="term" value="C:plasma membrane"/>
    <property type="evidence" value="ECO:0007669"/>
    <property type="project" value="UniProtKB-SubCell"/>
</dbReference>
<dbReference type="EMBL" id="PVLR01000012">
    <property type="protein sequence ID" value="PRD69575.1"/>
    <property type="molecule type" value="Genomic_DNA"/>
</dbReference>
<dbReference type="InterPro" id="IPR000537">
    <property type="entry name" value="UbiA_prenyltransferase"/>
</dbReference>
<comment type="caution">
    <text evidence="12">The sequence shown here is derived from an EMBL/GenBank/DDBJ whole genome shotgun (WGS) entry which is preliminary data.</text>
</comment>
<organism evidence="12 13">
    <name type="scientific">Malikia spinosa</name>
    <dbReference type="NCBI Taxonomy" id="86180"/>
    <lineage>
        <taxon>Bacteria</taxon>
        <taxon>Pseudomonadati</taxon>
        <taxon>Pseudomonadota</taxon>
        <taxon>Betaproteobacteria</taxon>
        <taxon>Burkholderiales</taxon>
        <taxon>Comamonadaceae</taxon>
        <taxon>Malikia</taxon>
    </lineage>
</organism>
<comment type="pathway">
    <text evidence="11">Cofactor biosynthesis; ubiquinone biosynthesis.</text>
</comment>
<keyword evidence="5 11" id="KW-0997">Cell inner membrane</keyword>
<name>A0A2S9KGS6_9BURK</name>
<comment type="cofactor">
    <cofactor evidence="1 11">
        <name>Mg(2+)</name>
        <dbReference type="ChEBI" id="CHEBI:18420"/>
    </cofactor>
</comment>
<comment type="function">
    <text evidence="11">Catalyzes the prenylation of para-hydroxybenzoate (PHB) with an all-trans polyprenyl group. Mediates the second step in the final reaction sequence of ubiquinone-8 (UQ-8) biosynthesis, which is the condensation of the polyisoprenoid side chain with PHB, generating the first membrane-bound Q intermediate 3-octaprenyl-4-hydroxybenzoate.</text>
</comment>
<evidence type="ECO:0000256" key="5">
    <source>
        <dbReference type="ARBA" id="ARBA00022519"/>
    </source>
</evidence>
<dbReference type="PANTHER" id="PTHR11048">
    <property type="entry name" value="PRENYLTRANSFERASES"/>
    <property type="match status" value="1"/>
</dbReference>
<dbReference type="PROSITE" id="PS00943">
    <property type="entry name" value="UBIA"/>
    <property type="match status" value="1"/>
</dbReference>
<comment type="subcellular location">
    <subcellularLocation>
        <location evidence="11">Cell inner membrane</location>
        <topology evidence="11">Multi-pass membrane protein</topology>
    </subcellularLocation>
    <subcellularLocation>
        <location evidence="2">Membrane</location>
        <topology evidence="2">Multi-pass membrane protein</topology>
    </subcellularLocation>
</comment>
<keyword evidence="9 11" id="KW-1133">Transmembrane helix</keyword>
<evidence type="ECO:0000313" key="12">
    <source>
        <dbReference type="EMBL" id="PRD69575.1"/>
    </source>
</evidence>
<evidence type="ECO:0000256" key="11">
    <source>
        <dbReference type="HAMAP-Rule" id="MF_01635"/>
    </source>
</evidence>
<evidence type="ECO:0000256" key="10">
    <source>
        <dbReference type="ARBA" id="ARBA00023136"/>
    </source>
</evidence>
<dbReference type="PANTHER" id="PTHR11048:SF28">
    <property type="entry name" value="4-HYDROXYBENZOATE POLYPRENYLTRANSFERASE, MITOCHONDRIAL"/>
    <property type="match status" value="1"/>
</dbReference>
<proteinExistence type="inferred from homology"/>
<evidence type="ECO:0000256" key="1">
    <source>
        <dbReference type="ARBA" id="ARBA00001946"/>
    </source>
</evidence>
<keyword evidence="8 11" id="KW-0812">Transmembrane</keyword>
<dbReference type="FunFam" id="1.10.357.140:FF:000008">
    <property type="entry name" value="4-hydroxybenzoate octaprenyltransferase"/>
    <property type="match status" value="1"/>
</dbReference>
<dbReference type="GO" id="GO:0008412">
    <property type="term" value="F:4-hydroxybenzoate polyprenyltransferase activity"/>
    <property type="evidence" value="ECO:0007669"/>
    <property type="project" value="UniProtKB-UniRule"/>
</dbReference>
<sequence length="313" mass="34139">MNHANAAALPAWRAKLALYLDLIRWNRPAGWLLLLWPTLSALWVAASGWPGWHLLLVFTLGTILMRSAGCCINDVADRDFDRHVKRTAQRPITSGRMSVREALAVGAALAFAAFLLVLTTTPAAILLSLPALAVALVYPYAKRHVSMPQAVLGVAFSFGIPMAFGVMQVESGVAAWSWSSLVAAVPWQAWGLVVSNLFWVLAYDTEYAMVDRDDDLRIGMKTSAITLGRWDVAGVTAFYLLHLALWGGLLWPAVGGAVFGLALAAALAQVVWHYGMIRERTRDGCFRAFRLNHWLGLTLFLGVAGHYALKALG</sequence>
<reference evidence="12 13" key="1">
    <citation type="submission" date="2018-03" db="EMBL/GenBank/DDBJ databases">
        <title>Comparative genomics illustrates the genes involved in a hyperalkaliphilic mechanisms of Serpentinomonas isolated from highly-alkaline calcium-rich serpentinized springs.</title>
        <authorList>
            <person name="Suzuki S."/>
            <person name="Ishii S."/>
            <person name="Walworth N."/>
            <person name="Bird L."/>
            <person name="Kuenen J.G."/>
            <person name="Nealson K.H."/>
        </authorList>
    </citation>
    <scope>NUCLEOTIDE SEQUENCE [LARGE SCALE GENOMIC DNA]</scope>
    <source>
        <strain evidence="12 13">83</strain>
    </source>
</reference>
<feature type="transmembrane region" description="Helical" evidence="11">
    <location>
        <begin position="230"/>
        <end position="251"/>
    </location>
</feature>
<feature type="transmembrane region" description="Helical" evidence="11">
    <location>
        <begin position="257"/>
        <end position="277"/>
    </location>
</feature>
<feature type="transmembrane region" description="Helical" evidence="11">
    <location>
        <begin position="189"/>
        <end position="209"/>
    </location>
</feature>
<evidence type="ECO:0000256" key="9">
    <source>
        <dbReference type="ARBA" id="ARBA00022989"/>
    </source>
</evidence>
<keyword evidence="10 11" id="KW-0472">Membrane</keyword>
<dbReference type="OrthoDB" id="9782418at2"/>
<gene>
    <name evidence="11" type="primary">ubiA</name>
    <name evidence="12" type="ORF">C6P61_04465</name>
</gene>
<feature type="transmembrane region" description="Helical" evidence="11">
    <location>
        <begin position="150"/>
        <end position="169"/>
    </location>
</feature>
<dbReference type="AlphaFoldDB" id="A0A2S9KGS6"/>
<dbReference type="Proteomes" id="UP000238326">
    <property type="component" value="Unassembled WGS sequence"/>
</dbReference>
<dbReference type="InterPro" id="IPR006370">
    <property type="entry name" value="HB_polyprenyltransferase-like"/>
</dbReference>
<keyword evidence="6 11" id="KW-0808">Transferase</keyword>
<dbReference type="FunFam" id="1.20.120.1780:FF:000001">
    <property type="entry name" value="4-hydroxybenzoate octaprenyltransferase"/>
    <property type="match status" value="1"/>
</dbReference>
<dbReference type="EC" id="2.5.1.39" evidence="11"/>
<dbReference type="InterPro" id="IPR039653">
    <property type="entry name" value="Prenyltransferase"/>
</dbReference>
<feature type="transmembrane region" description="Helical" evidence="11">
    <location>
        <begin position="97"/>
        <end position="117"/>
    </location>
</feature>
<dbReference type="Pfam" id="PF01040">
    <property type="entry name" value="UbiA"/>
    <property type="match status" value="1"/>
</dbReference>
<comment type="similarity">
    <text evidence="3 11">Belongs to the UbiA prenyltransferase family.</text>
</comment>
<evidence type="ECO:0000256" key="7">
    <source>
        <dbReference type="ARBA" id="ARBA00022688"/>
    </source>
</evidence>
<feature type="transmembrane region" description="Helical" evidence="11">
    <location>
        <begin position="29"/>
        <end position="46"/>
    </location>
</feature>
<dbReference type="GO" id="GO:0006744">
    <property type="term" value="P:ubiquinone biosynthetic process"/>
    <property type="evidence" value="ECO:0007669"/>
    <property type="project" value="UniProtKB-UniRule"/>
</dbReference>
<dbReference type="CDD" id="cd13959">
    <property type="entry name" value="PT_UbiA_COQ2"/>
    <property type="match status" value="1"/>
</dbReference>
<evidence type="ECO:0000256" key="8">
    <source>
        <dbReference type="ARBA" id="ARBA00022692"/>
    </source>
</evidence>
<dbReference type="Gene3D" id="1.10.357.140">
    <property type="entry name" value="UbiA prenyltransferase"/>
    <property type="match status" value="1"/>
</dbReference>
<keyword evidence="7 11" id="KW-0831">Ubiquinone biosynthesis</keyword>
<keyword evidence="4 11" id="KW-1003">Cell membrane</keyword>
<keyword evidence="11" id="KW-0460">Magnesium</keyword>
<dbReference type="InterPro" id="IPR030470">
    <property type="entry name" value="UbiA_prenylTrfase_CS"/>
</dbReference>
<evidence type="ECO:0000256" key="6">
    <source>
        <dbReference type="ARBA" id="ARBA00022679"/>
    </source>
</evidence>
<keyword evidence="13" id="KW-1185">Reference proteome</keyword>
<accession>A0A2S9KGS6</accession>
<evidence type="ECO:0000256" key="2">
    <source>
        <dbReference type="ARBA" id="ARBA00004141"/>
    </source>
</evidence>
<protein>
    <recommendedName>
        <fullName evidence="11">4-hydroxybenzoate octaprenyltransferase</fullName>
        <ecNumber evidence="11">2.5.1.39</ecNumber>
    </recommendedName>
    <alternativeName>
        <fullName evidence="11">4-HB polyprenyltransferase</fullName>
    </alternativeName>
</protein>
<dbReference type="UniPathway" id="UPA00232"/>
<dbReference type="HAMAP" id="MF_01635">
    <property type="entry name" value="UbiA"/>
    <property type="match status" value="1"/>
</dbReference>